<dbReference type="PANTHER" id="PTHR30480">
    <property type="entry name" value="BETA-HEXOSAMINIDASE-RELATED"/>
    <property type="match status" value="1"/>
</dbReference>
<dbReference type="InterPro" id="IPR050226">
    <property type="entry name" value="NagZ_Beta-hexosaminidase"/>
</dbReference>
<evidence type="ECO:0000259" key="6">
    <source>
        <dbReference type="Pfam" id="PF00144"/>
    </source>
</evidence>
<dbReference type="GO" id="GO:0009254">
    <property type="term" value="P:peptidoglycan turnover"/>
    <property type="evidence" value="ECO:0007669"/>
    <property type="project" value="TreeGrafter"/>
</dbReference>
<proteinExistence type="inferred from homology"/>
<dbReference type="Proteomes" id="UP000808337">
    <property type="component" value="Unassembled WGS sequence"/>
</dbReference>
<comment type="similarity">
    <text evidence="2">Belongs to the glycosyl hydrolase 3 family.</text>
</comment>
<keyword evidence="5" id="KW-0326">Glycosidase</keyword>
<feature type="domain" description="Glycoside hydrolase family 3 N-terminal" evidence="7">
    <location>
        <begin position="39"/>
        <end position="356"/>
    </location>
</feature>
<reference evidence="8 9" key="1">
    <citation type="submission" date="2020-10" db="EMBL/GenBank/DDBJ databases">
        <title>Connecting structure to function with the recovery of over 1000 high-quality activated sludge metagenome-assembled genomes encoding full-length rRNA genes using long-read sequencing.</title>
        <authorList>
            <person name="Singleton C.M."/>
            <person name="Petriglieri F."/>
            <person name="Kristensen J.M."/>
            <person name="Kirkegaard R.H."/>
            <person name="Michaelsen T.Y."/>
            <person name="Andersen M.H."/>
            <person name="Karst S.M."/>
            <person name="Dueholm M.S."/>
            <person name="Nielsen P.H."/>
            <person name="Albertsen M."/>
        </authorList>
    </citation>
    <scope>NUCLEOTIDE SEQUENCE [LARGE SCALE GENOMIC DNA]</scope>
    <source>
        <strain evidence="8">Ribe_18-Q3-R11-54_MAXAC.273</strain>
    </source>
</reference>
<dbReference type="Gene3D" id="3.20.20.300">
    <property type="entry name" value="Glycoside hydrolase, family 3, N-terminal domain"/>
    <property type="match status" value="1"/>
</dbReference>
<dbReference type="InterPro" id="IPR036962">
    <property type="entry name" value="Glyco_hydro_3_N_sf"/>
</dbReference>
<protein>
    <recommendedName>
        <fullName evidence="3">beta-N-acetylhexosaminidase</fullName>
        <ecNumber evidence="3">3.2.1.52</ecNumber>
    </recommendedName>
</protein>
<organism evidence="8 9">
    <name type="scientific">Candidatus Opimibacter skivensis</name>
    <dbReference type="NCBI Taxonomy" id="2982028"/>
    <lineage>
        <taxon>Bacteria</taxon>
        <taxon>Pseudomonadati</taxon>
        <taxon>Bacteroidota</taxon>
        <taxon>Saprospiria</taxon>
        <taxon>Saprospirales</taxon>
        <taxon>Saprospiraceae</taxon>
        <taxon>Candidatus Opimibacter</taxon>
    </lineage>
</organism>
<dbReference type="Gene3D" id="3.40.710.10">
    <property type="entry name" value="DD-peptidase/beta-lactamase superfamily"/>
    <property type="match status" value="1"/>
</dbReference>
<dbReference type="PANTHER" id="PTHR30480:SF13">
    <property type="entry name" value="BETA-HEXOSAMINIDASE"/>
    <property type="match status" value="1"/>
</dbReference>
<gene>
    <name evidence="8" type="ORF">IPP15_09105</name>
</gene>
<dbReference type="SUPFAM" id="SSF56601">
    <property type="entry name" value="beta-lactamase/transpeptidase-like"/>
    <property type="match status" value="1"/>
</dbReference>
<dbReference type="Pfam" id="PF00933">
    <property type="entry name" value="Glyco_hydro_3"/>
    <property type="match status" value="1"/>
</dbReference>
<feature type="domain" description="Beta-lactamase-related" evidence="6">
    <location>
        <begin position="589"/>
        <end position="948"/>
    </location>
</feature>
<dbReference type="InterPro" id="IPR001466">
    <property type="entry name" value="Beta-lactam-related"/>
</dbReference>
<dbReference type="SUPFAM" id="SSF51445">
    <property type="entry name" value="(Trans)glycosidases"/>
    <property type="match status" value="1"/>
</dbReference>
<evidence type="ECO:0000256" key="1">
    <source>
        <dbReference type="ARBA" id="ARBA00001231"/>
    </source>
</evidence>
<keyword evidence="4 8" id="KW-0378">Hydrolase</keyword>
<dbReference type="EMBL" id="JADKGY010000006">
    <property type="protein sequence ID" value="MBK9982569.1"/>
    <property type="molecule type" value="Genomic_DNA"/>
</dbReference>
<dbReference type="GO" id="GO:0004563">
    <property type="term" value="F:beta-N-acetylhexosaminidase activity"/>
    <property type="evidence" value="ECO:0007669"/>
    <property type="project" value="UniProtKB-EC"/>
</dbReference>
<dbReference type="GO" id="GO:0005975">
    <property type="term" value="P:carbohydrate metabolic process"/>
    <property type="evidence" value="ECO:0007669"/>
    <property type="project" value="InterPro"/>
</dbReference>
<dbReference type="AlphaFoldDB" id="A0A9D7XMR6"/>
<evidence type="ECO:0000256" key="5">
    <source>
        <dbReference type="ARBA" id="ARBA00023295"/>
    </source>
</evidence>
<evidence type="ECO:0000313" key="8">
    <source>
        <dbReference type="EMBL" id="MBK9982569.1"/>
    </source>
</evidence>
<dbReference type="EC" id="3.2.1.52" evidence="3"/>
<dbReference type="Pfam" id="PF00144">
    <property type="entry name" value="Beta-lactamase"/>
    <property type="match status" value="1"/>
</dbReference>
<evidence type="ECO:0000313" key="9">
    <source>
        <dbReference type="Proteomes" id="UP000808337"/>
    </source>
</evidence>
<name>A0A9D7XMR6_9BACT</name>
<evidence type="ECO:0000259" key="7">
    <source>
        <dbReference type="Pfam" id="PF00933"/>
    </source>
</evidence>
<dbReference type="InterPro" id="IPR017853">
    <property type="entry name" value="GH"/>
</dbReference>
<evidence type="ECO:0000256" key="2">
    <source>
        <dbReference type="ARBA" id="ARBA00005336"/>
    </source>
</evidence>
<comment type="catalytic activity">
    <reaction evidence="1">
        <text>Hydrolysis of terminal non-reducing N-acetyl-D-hexosamine residues in N-acetyl-beta-D-hexosaminides.</text>
        <dbReference type="EC" id="3.2.1.52"/>
    </reaction>
</comment>
<dbReference type="InterPro" id="IPR001764">
    <property type="entry name" value="Glyco_hydro_3_N"/>
</dbReference>
<dbReference type="InterPro" id="IPR012338">
    <property type="entry name" value="Beta-lactam/transpept-like"/>
</dbReference>
<evidence type="ECO:0000256" key="4">
    <source>
        <dbReference type="ARBA" id="ARBA00022801"/>
    </source>
</evidence>
<comment type="caution">
    <text evidence="8">The sequence shown here is derived from an EMBL/GenBank/DDBJ whole genome shotgun (WGS) entry which is preliminary data.</text>
</comment>
<evidence type="ECO:0000256" key="3">
    <source>
        <dbReference type="ARBA" id="ARBA00012663"/>
    </source>
</evidence>
<sequence length="982" mass="109857">MKLFFTCVLFLISLFRVTEGYGQSLDESIWVDSVFRTLTLDEKIGQLFMIRAHSDLGEDHIASVKSQIKKYNVGGLCFFQGTPEKQATLTSEYQKLSKIPMLVSMDAEWGLGMRLKTKALSFPHQLMLGAVQNVDNIEAMGFAIGKQLEALGVQVSFSPVADINNNALNPVIGDRSFGEDKYDVSSRAIAYMKGLKASGVMASGKHFPGHGDTDVDSHFDLPVISHSMERLKDIELYPFQQLINAGLPSMMVAHLHVPAIDSTPLMSSTLSRPTINDLLKNDMGFKGLVFTDGLEMKGVTKNYDAGEVATMAFNAGNDILLLSENIDLAFTILKKGFKSGTLNINLLNEKVRKILEAKYNLGLNKLVLPTAEGASAMAFDPYAVGVKDLLIEEAITVVQNKRALIPMVNLQDPKIATLAIGSSQPTMFQNRLDSYVKAKQFFVPSNLKDIDIPSLLKDLKGFSRVIVSIHALTNKPADNFGLTKDILQLVQNLNRQQEIIVVVFGSPYSLKYFENIDHLIMAYEDNPETEDITAQGLVGVYGFKGKLPITASNIFPLHQGYTTPSLSRLGFSVPERVGMSSDSLKAISDIVDQMIKVHAAPGCQVLIAREGRIIYEKAFGQHTYEPDDPVYMTDLYDLASVTKVAATTLSVMRLYQEGILSIHKTLGDYLPWLKGSNKEHMLIDRVMAHHAGLQSWIPFYESTLPQYRLRHSLPQDIYCSDPDSKYCIPVAQDMYMEGNYIDSMRQQIYSSPLNQDGQYVYSDLGFIMLAEIIKRETGVTLDQYVDSVFYRPLGLDRIGFKPLHRFSPDEIVPSEYDDYFRCQVVHGYVHDMTSAMLGGVSGHAGLFSNAEDLAVLFQMLMNKGYYGGQQYLDPYVIDVFTSRYQNSTRRGIGFDMKELDHTKSQLTSMYSSPSTYGHTGFTGICVWNDPQSKLVYVFLSNRTYPSMNNKLLSTYNIRERIHSRAYRAIEGFKGYIHEMIQG</sequence>
<accession>A0A9D7XMR6</accession>